<dbReference type="RefSeq" id="WP_200608071.1">
    <property type="nucleotide sequence ID" value="NZ_CP071517.1"/>
</dbReference>
<feature type="transmembrane region" description="Helical" evidence="1">
    <location>
        <begin position="248"/>
        <end position="270"/>
    </location>
</feature>
<evidence type="ECO:0000313" key="3">
    <source>
        <dbReference type="Proteomes" id="UP000663400"/>
    </source>
</evidence>
<evidence type="ECO:0000313" key="2">
    <source>
        <dbReference type="EMBL" id="QSX74296.1"/>
    </source>
</evidence>
<keyword evidence="1" id="KW-0812">Transmembrane</keyword>
<organism evidence="2 3">
    <name type="scientific">Lysobacter arenosi</name>
    <dbReference type="NCBI Taxonomy" id="2795387"/>
    <lineage>
        <taxon>Bacteria</taxon>
        <taxon>Pseudomonadati</taxon>
        <taxon>Pseudomonadota</taxon>
        <taxon>Gammaproteobacteria</taxon>
        <taxon>Lysobacterales</taxon>
        <taxon>Lysobacteraceae</taxon>
        <taxon>Lysobacter</taxon>
    </lineage>
</organism>
<dbReference type="Pfam" id="PF12679">
    <property type="entry name" value="ABC2_membrane_2"/>
    <property type="match status" value="1"/>
</dbReference>
<gene>
    <name evidence="2" type="ORF">HIV01_014030</name>
</gene>
<dbReference type="PANTHER" id="PTHR43471">
    <property type="entry name" value="ABC TRANSPORTER PERMEASE"/>
    <property type="match status" value="1"/>
</dbReference>
<name>A0ABX7RA64_9GAMM</name>
<dbReference type="EMBL" id="CP071517">
    <property type="protein sequence ID" value="QSX74296.1"/>
    <property type="molecule type" value="Genomic_DNA"/>
</dbReference>
<accession>A0ABX7RA64</accession>
<feature type="transmembrane region" description="Helical" evidence="1">
    <location>
        <begin position="373"/>
        <end position="392"/>
    </location>
</feature>
<evidence type="ECO:0000256" key="1">
    <source>
        <dbReference type="SAM" id="Phobius"/>
    </source>
</evidence>
<dbReference type="PANTHER" id="PTHR43471:SF3">
    <property type="entry name" value="ABC TRANSPORTER PERMEASE PROTEIN NATB"/>
    <property type="match status" value="1"/>
</dbReference>
<proteinExistence type="predicted"/>
<keyword evidence="1" id="KW-1133">Transmembrane helix</keyword>
<reference evidence="2 3" key="1">
    <citation type="submission" date="2021-02" db="EMBL/GenBank/DDBJ databases">
        <title>Lysobacter arenosi sp. nov., isolated from soil of gangwondo yeongwol, south Korea.</title>
        <authorList>
            <person name="Kim K.R."/>
            <person name="Kim K.H."/>
            <person name="Jeon C.O."/>
        </authorList>
    </citation>
    <scope>NUCLEOTIDE SEQUENCE [LARGE SCALE GENOMIC DNA]</scope>
    <source>
        <strain evidence="2 3">R7</strain>
    </source>
</reference>
<feature type="transmembrane region" description="Helical" evidence="1">
    <location>
        <begin position="322"/>
        <end position="341"/>
    </location>
</feature>
<feature type="transmembrane region" description="Helical" evidence="1">
    <location>
        <begin position="200"/>
        <end position="218"/>
    </location>
</feature>
<keyword evidence="3" id="KW-1185">Reference proteome</keyword>
<dbReference type="Proteomes" id="UP000663400">
    <property type="component" value="Chromosome"/>
</dbReference>
<feature type="transmembrane region" description="Helical" evidence="1">
    <location>
        <begin position="290"/>
        <end position="310"/>
    </location>
</feature>
<feature type="transmembrane region" description="Helical" evidence="1">
    <location>
        <begin position="36"/>
        <end position="58"/>
    </location>
</feature>
<keyword evidence="1" id="KW-0472">Membrane</keyword>
<sequence length="404" mass="43672">MSSIQSTKAPRNSSIATLWAVMHKELRDISRDRRTLALALLMGPLLYPLLMIGIGTLAESRAKTQLDKVLEVPTVGIERAPNLVAFLATQGIQAKPAPADLDAAIARQDIDVAMRISVGFARNWHDGQPALVEIVRDSTRRDSDIPGARLRAALTAYGDQVGALRLLARGIDPSITRALNVGSRDLATEDAKRGIVLSSIMPYLLILMSFLGGAYLIMDATAGERERQSLEPLLATPARRGAIVSGKIAAACALGLLSLLLTLLAFKFSAQVGTSVGKMLDVSFAAIGKMLLVLLPMLFIGTTLLTLLSATAKSMKEAQSHMTWLMLLPMIPTIALAVNPIKTQMWQFTVPFLAQNQMLLKVIRGESIDPQVWAIYLAAGFGVAALLWFAAVRRYHQERLAISG</sequence>
<protein>
    <submittedName>
        <fullName evidence="2">ABC transporter permease</fullName>
    </submittedName>
</protein>